<reference evidence="4 5" key="1">
    <citation type="submission" date="2011-01" db="EMBL/GenBank/DDBJ databases">
        <authorList>
            <person name="Weinstock G."/>
            <person name="Sodergren E."/>
            <person name="Clifton S."/>
            <person name="Fulton L."/>
            <person name="Fulton B."/>
            <person name="Courtney L."/>
            <person name="Fronick C."/>
            <person name="Harrison M."/>
            <person name="Strong C."/>
            <person name="Farmer C."/>
            <person name="Delahaunty K."/>
            <person name="Markovic C."/>
            <person name="Hall O."/>
            <person name="Minx P."/>
            <person name="Tomlinson C."/>
            <person name="Mitreva M."/>
            <person name="Hou S."/>
            <person name="Chen J."/>
            <person name="Wollam A."/>
            <person name="Pepin K.H."/>
            <person name="Johnson M."/>
            <person name="Bhonagiri V."/>
            <person name="Zhang X."/>
            <person name="Suruliraj S."/>
            <person name="Warren W."/>
            <person name="Chinwalla A."/>
            <person name="Mardis E.R."/>
            <person name="Wilson R.K."/>
        </authorList>
    </citation>
    <scope>NUCLEOTIDE SEQUENCE [LARGE SCALE GENOMIC DNA]</scope>
    <source>
        <strain evidence="5">DSM 22608 / JCM 16073 / KCTC 15190 / YIT 12066</strain>
    </source>
</reference>
<evidence type="ECO:0000256" key="1">
    <source>
        <dbReference type="ARBA" id="ARBA00006432"/>
    </source>
</evidence>
<dbReference type="PANTHER" id="PTHR43201:SF5">
    <property type="entry name" value="MEDIUM-CHAIN ACYL-COA LIGASE ACSF2, MITOCHONDRIAL"/>
    <property type="match status" value="1"/>
</dbReference>
<accession>E8LJ72</accession>
<dbReference type="PANTHER" id="PTHR43201">
    <property type="entry name" value="ACYL-COA SYNTHETASE"/>
    <property type="match status" value="1"/>
</dbReference>
<comment type="similarity">
    <text evidence="1">Belongs to the ATP-dependent AMP-binding enzyme family.</text>
</comment>
<dbReference type="InterPro" id="IPR000873">
    <property type="entry name" value="AMP-dep_synth/lig_dom"/>
</dbReference>
<evidence type="ECO:0000256" key="2">
    <source>
        <dbReference type="ARBA" id="ARBA00022598"/>
    </source>
</evidence>
<dbReference type="Pfam" id="PF00501">
    <property type="entry name" value="AMP-binding"/>
    <property type="match status" value="1"/>
</dbReference>
<dbReference type="Gene3D" id="3.30.300.30">
    <property type="match status" value="1"/>
</dbReference>
<dbReference type="OrthoDB" id="7055148at2"/>
<evidence type="ECO:0000259" key="3">
    <source>
        <dbReference type="Pfam" id="PF00501"/>
    </source>
</evidence>
<dbReference type="Proteomes" id="UP000018458">
    <property type="component" value="Unassembled WGS sequence"/>
</dbReference>
<sequence length="349" mass="38811">MIYLNGRSYPENLAQEAKLAATIAITDKEDSFLYQTAKFIEEFYNNKDYVEVLTSGSTGKPKEIRAEKRKMLASAAMTVTFLNLKKGDSALLCMPLEHIAGKMVVVRSLYQKLNLIVRKPCANPFADAPLNLNFAAITPMQAFCALSEEKSTKILASCQKIIIGGGFIDQELHTKLCNLPCEIYHSYGMTETLSHIALKRISTENKAFKPLPGVSVSLSERKTLIIKAPKICSETLETNDIAQINESGFIIKGRIDNIINSGGIKLIPEEIEEKLSAVIKTPIAVTARKSLKFGEEAILISEKPLDEKLINNAYLTLNKYEKPKAIIVSKIPLTATQKIDRFKLKAMFY</sequence>
<dbReference type="STRING" id="762983.HMPREF9444_00770"/>
<dbReference type="GO" id="GO:0031956">
    <property type="term" value="F:medium-chain fatty acid-CoA ligase activity"/>
    <property type="evidence" value="ECO:0007669"/>
    <property type="project" value="TreeGrafter"/>
</dbReference>
<evidence type="ECO:0000313" key="4">
    <source>
        <dbReference type="EMBL" id="EFY07402.1"/>
    </source>
</evidence>
<dbReference type="InterPro" id="IPR045851">
    <property type="entry name" value="AMP-bd_C_sf"/>
</dbReference>
<keyword evidence="5" id="KW-1185">Reference proteome</keyword>
<organism evidence="4 5">
    <name type="scientific">Succinatimonas hippei (strain DSM 22608 / JCM 16073 / KCTC 15190 / YIT 12066)</name>
    <dbReference type="NCBI Taxonomy" id="762983"/>
    <lineage>
        <taxon>Bacteria</taxon>
        <taxon>Pseudomonadati</taxon>
        <taxon>Pseudomonadota</taxon>
        <taxon>Gammaproteobacteria</taxon>
        <taxon>Aeromonadales</taxon>
        <taxon>Succinivibrionaceae</taxon>
        <taxon>Succinatimonas</taxon>
    </lineage>
</organism>
<proteinExistence type="inferred from homology"/>
<keyword evidence="2" id="KW-0436">Ligase</keyword>
<feature type="domain" description="AMP-dependent synthetase/ligase" evidence="3">
    <location>
        <begin position="53"/>
        <end position="218"/>
    </location>
</feature>
<comment type="caution">
    <text evidence="4">The sequence shown here is derived from an EMBL/GenBank/DDBJ whole genome shotgun (WGS) entry which is preliminary data.</text>
</comment>
<dbReference type="Gene3D" id="3.40.50.12780">
    <property type="entry name" value="N-terminal domain of ligase-like"/>
    <property type="match status" value="1"/>
</dbReference>
<dbReference type="HOGENOM" id="CLU_062005_0_0_6"/>
<name>E8LJ72_SUCHY</name>
<dbReference type="GO" id="GO:0006631">
    <property type="term" value="P:fatty acid metabolic process"/>
    <property type="evidence" value="ECO:0007669"/>
    <property type="project" value="TreeGrafter"/>
</dbReference>
<dbReference type="EMBL" id="AEVO01000036">
    <property type="protein sequence ID" value="EFY07402.1"/>
    <property type="molecule type" value="Genomic_DNA"/>
</dbReference>
<evidence type="ECO:0000313" key="5">
    <source>
        <dbReference type="Proteomes" id="UP000018458"/>
    </source>
</evidence>
<dbReference type="InterPro" id="IPR042099">
    <property type="entry name" value="ANL_N_sf"/>
</dbReference>
<dbReference type="AlphaFoldDB" id="E8LJ72"/>
<dbReference type="SUPFAM" id="SSF56801">
    <property type="entry name" value="Acetyl-CoA synthetase-like"/>
    <property type="match status" value="1"/>
</dbReference>
<gene>
    <name evidence="4" type="ORF">HMPREF9444_00770</name>
</gene>
<dbReference type="eggNOG" id="COG0318">
    <property type="taxonomic scope" value="Bacteria"/>
</dbReference>
<dbReference type="RefSeq" id="WP_009142982.1">
    <property type="nucleotide sequence ID" value="NZ_GL830973.1"/>
</dbReference>
<protein>
    <recommendedName>
        <fullName evidence="3">AMP-dependent synthetase/ligase domain-containing protein</fullName>
    </recommendedName>
</protein>